<dbReference type="RefSeq" id="WP_260905059.1">
    <property type="nucleotide sequence ID" value="NZ_JAOCZP010000005.1"/>
</dbReference>
<evidence type="ECO:0000313" key="3">
    <source>
        <dbReference type="Proteomes" id="UP001320831"/>
    </source>
</evidence>
<proteinExistence type="predicted"/>
<gene>
    <name evidence="2" type="ORF">N5A92_17550</name>
</gene>
<feature type="region of interest" description="Disordered" evidence="1">
    <location>
        <begin position="1"/>
        <end position="63"/>
    </location>
</feature>
<evidence type="ECO:0000256" key="1">
    <source>
        <dbReference type="SAM" id="MobiDB-lite"/>
    </source>
</evidence>
<name>A0ABT2LQX3_9HYPH</name>
<protein>
    <submittedName>
        <fullName evidence="2">Uncharacterized protein</fullName>
    </submittedName>
</protein>
<accession>A0ABT2LQX3</accession>
<dbReference type="EMBL" id="JAOCZP010000005">
    <property type="protein sequence ID" value="MCT7376839.1"/>
    <property type="molecule type" value="Genomic_DNA"/>
</dbReference>
<feature type="compositionally biased region" description="Polar residues" evidence="1">
    <location>
        <begin position="1"/>
        <end position="12"/>
    </location>
</feature>
<feature type="compositionally biased region" description="Polar residues" evidence="1">
    <location>
        <begin position="39"/>
        <end position="49"/>
    </location>
</feature>
<keyword evidence="3" id="KW-1185">Reference proteome</keyword>
<organism evidence="2 3">
    <name type="scientific">Chelativorans salis</name>
    <dbReference type="NCBI Taxonomy" id="2978478"/>
    <lineage>
        <taxon>Bacteria</taxon>
        <taxon>Pseudomonadati</taxon>
        <taxon>Pseudomonadota</taxon>
        <taxon>Alphaproteobacteria</taxon>
        <taxon>Hyphomicrobiales</taxon>
        <taxon>Phyllobacteriaceae</taxon>
        <taxon>Chelativorans</taxon>
    </lineage>
</organism>
<reference evidence="2 3" key="1">
    <citation type="submission" date="2022-09" db="EMBL/GenBank/DDBJ databases">
        <title>Chelativorans salina sp. nov., a novel slightly halophilic bacterium isolated from a saline lake sediment enrichment.</title>
        <authorList>
            <person name="Gao L."/>
            <person name="Fang B.-Z."/>
            <person name="Li W.-J."/>
        </authorList>
    </citation>
    <scope>NUCLEOTIDE SEQUENCE [LARGE SCALE GENOMIC DNA]</scope>
    <source>
        <strain evidence="2 3">EGI FJ00035</strain>
    </source>
</reference>
<sequence>MRIDNSATNAQMQADMKLKAKQTTMQAHIENALADRSVNRMSQPMQANSDAIRESQGAEPDEG</sequence>
<comment type="caution">
    <text evidence="2">The sequence shown here is derived from an EMBL/GenBank/DDBJ whole genome shotgun (WGS) entry which is preliminary data.</text>
</comment>
<evidence type="ECO:0000313" key="2">
    <source>
        <dbReference type="EMBL" id="MCT7376839.1"/>
    </source>
</evidence>
<dbReference type="Proteomes" id="UP001320831">
    <property type="component" value="Unassembled WGS sequence"/>
</dbReference>